<dbReference type="SUPFAM" id="SSF63825">
    <property type="entry name" value="YWTD domain"/>
    <property type="match status" value="1"/>
</dbReference>
<evidence type="ECO:0000259" key="2">
    <source>
        <dbReference type="Pfam" id="PF19081"/>
    </source>
</evidence>
<evidence type="ECO:0000313" key="5">
    <source>
        <dbReference type="Proteomes" id="UP001595526"/>
    </source>
</evidence>
<feature type="domain" description="Surface adhesin CshA non-repetitive" evidence="1">
    <location>
        <begin position="59"/>
        <end position="251"/>
    </location>
</feature>
<accession>A0ABV7JJN1</accession>
<evidence type="ECO:0000259" key="1">
    <source>
        <dbReference type="Pfam" id="PF18651"/>
    </source>
</evidence>
<feature type="domain" description="GEVED" evidence="3">
    <location>
        <begin position="373"/>
        <end position="449"/>
    </location>
</feature>
<gene>
    <name evidence="4" type="ORF">ACFOET_11830</name>
</gene>
<dbReference type="InterPro" id="IPR040683">
    <property type="entry name" value="CshA_NR2"/>
</dbReference>
<dbReference type="InterPro" id="IPR045474">
    <property type="entry name" value="GEVED"/>
</dbReference>
<feature type="domain" description="Ig-like" evidence="2">
    <location>
        <begin position="1519"/>
        <end position="1597"/>
    </location>
</feature>
<name>A0ABV7JJN1_9SPHI</name>
<keyword evidence="5" id="KW-1185">Reference proteome</keyword>
<feature type="non-terminal residue" evidence="4">
    <location>
        <position position="1608"/>
    </location>
</feature>
<dbReference type="Pfam" id="PF18651">
    <property type="entry name" value="CshA_NR2"/>
    <property type="match status" value="1"/>
</dbReference>
<dbReference type="Proteomes" id="UP001595526">
    <property type="component" value="Unassembled WGS sequence"/>
</dbReference>
<protein>
    <submittedName>
        <fullName evidence="4">CshA/CshB family fibrillar adhesin-related protein</fullName>
    </submittedName>
</protein>
<evidence type="ECO:0000313" key="4">
    <source>
        <dbReference type="EMBL" id="MFC3198303.1"/>
    </source>
</evidence>
<dbReference type="EMBL" id="JBHRTA010000037">
    <property type="protein sequence ID" value="MFC3198303.1"/>
    <property type="molecule type" value="Genomic_DNA"/>
</dbReference>
<dbReference type="RefSeq" id="WP_379022829.1">
    <property type="nucleotide sequence ID" value="NZ_JBHRTA010000037.1"/>
</dbReference>
<sequence length="1608" mass="168237">MNSIITPLAFLLGKFGLILGRVKLLIISLLVLGLSILAAQVFAQTQMKQATGGAGKYRNSIYWFDFAGLDMAAGQTRTYQFTANGVDVTVVIDQLNDRIVGYRPGAVDRMDDLYNIGGTDGANTLTNAIANYTFGAQVSFRLSAYATFNGQPADIGLVFGNGERDLVSPSNEFTQGTTNGEPWRLLEVGVYDNTTDRQITFYDNNQTARLAGLYNVALLYSQKVGTTVTNPLTIDAIINGGGVTAMALGVMVYSERGDAPASYGLASHIITPSITGGTNPGSGTGNTVYFAAPPAGGQLISPGTVAPASTPKLGALPGDFDPSTFTNLGTNADADNLDGQDDEDGIVFEPLLTNATSYSIEAIVENSSGSPAYLVGWIDFNKNGTFEESEGAAATVANGATTATLNWTGLSGLTAGPTFARFRISTSPNLTVANPSGSVDNGETEDYLLMIDEPVEICGNGIDDDGNGLADCDDPACNPYVNYFANGSLEDYTQCPNLSVAGTIAYVTGWKTSQPAPSGTGGQLMVNDPAKGCVSPRPAASWPASTNLPAGSDGVAWAGMHGGAPNQGLEDFQNTLVAPLQAGTYTFTFSAGYLVASPYTASGFFRFYGVKPGEPDFNRAHPLGDSPLINNALSSTNPTWQEYSFTFTSTEIYDRIYMVAYSGPAGQSYLVFDGFKMVYNPPVVGLQNPAAACLPNAIFEVQNPDPAWVSYRWYMDGQPILGATEPTYQPRTGQLGVFTVEAILGSGCKTARSAGITLSSSCPVPFDCNGSAYLATAVAGATASELLVVNPEDPNQIHARMTFSIPDLYNGLGYNFEDNLIYGVVSGTSAQLNPADMVRIDGTGKVTRLPVPTPLNATEAQRMATWTNAAATNPNGARVNLAVGVVGLDNTWYSTVLTNNASVTFLVKVNLTTMKYSLVRLSQNYASMSDLAFSPYDGMLYGVQGAYVVQINPANGTQTLITPAAGSAPMAGWASGGAWNDVQGRVYFWANGGTPAQGGGRLYRYNPVNRMMVNLSAVTPYPSFDATACYPTRMDKRVIMPAGGAKPGDVVEFEFSIYNSQSLPVTYDFEDVLTSTDLGWVNASVNPASPGGGTVSISGNTLRISGITVNPIPQTNGEPLTFRVSVKIADNASYNSCYTNQATIRTGNLTVYSNDPETTDAADPTLMCTNPCDVPAPISGGNLQACLADLNGGQLTAAATAPAGTNLVWYDAPTGGNVVADPSLSTVGTITYYAAADDGTCISTSRAPVTLNVTATPILDEVLNASSCGPLELPTIAGQYLSGNEAYYTAPNGGGTKYLAGDLISTPGTSTIYIFDQSEAAANCQGSLTVGPNTSYVINDLFNDNTHFQYPGIVDPAFFQGTASQQILYNNPGTPVGTGSQTYLGVVGDLSVGSTADCFGTEININAQVTVTNQGPGNANGYSGRLAIFNKATNQILYQVATTASFPANAMMTPTVSGVVPVSDVLAGNIAILIAVETFQGSSKNWLLSDFSTAYQFLPESTQVCSAERSFELTINEAPAAPTSGGNQQACISDLADKLTATAVVPGSAQLVWYDAPVGGNVVADPSLDAVGTITYFAAADNGICESTTRTPVTLSITASPVLDDMED</sequence>
<dbReference type="InterPro" id="IPR044023">
    <property type="entry name" value="Ig_7"/>
</dbReference>
<reference evidence="5" key="1">
    <citation type="journal article" date="2019" name="Int. J. Syst. Evol. Microbiol.">
        <title>The Global Catalogue of Microorganisms (GCM) 10K type strain sequencing project: providing services to taxonomists for standard genome sequencing and annotation.</title>
        <authorList>
            <consortium name="The Broad Institute Genomics Platform"/>
            <consortium name="The Broad Institute Genome Sequencing Center for Infectious Disease"/>
            <person name="Wu L."/>
            <person name="Ma J."/>
        </authorList>
    </citation>
    <scope>NUCLEOTIDE SEQUENCE [LARGE SCALE GENOMIC DNA]</scope>
    <source>
        <strain evidence="5">KCTC 52416</strain>
    </source>
</reference>
<dbReference type="Pfam" id="PF20009">
    <property type="entry name" value="GEVED"/>
    <property type="match status" value="1"/>
</dbReference>
<comment type="caution">
    <text evidence="4">The sequence shown here is derived from an EMBL/GenBank/DDBJ whole genome shotgun (WGS) entry which is preliminary data.</text>
</comment>
<organism evidence="4 5">
    <name type="scientific">Parapedobacter deserti</name>
    <dbReference type="NCBI Taxonomy" id="1912957"/>
    <lineage>
        <taxon>Bacteria</taxon>
        <taxon>Pseudomonadati</taxon>
        <taxon>Bacteroidota</taxon>
        <taxon>Sphingobacteriia</taxon>
        <taxon>Sphingobacteriales</taxon>
        <taxon>Sphingobacteriaceae</taxon>
        <taxon>Parapedobacter</taxon>
    </lineage>
</organism>
<proteinExistence type="predicted"/>
<feature type="domain" description="Ig-like" evidence="2">
    <location>
        <begin position="1192"/>
        <end position="1254"/>
    </location>
</feature>
<evidence type="ECO:0000259" key="3">
    <source>
        <dbReference type="Pfam" id="PF20009"/>
    </source>
</evidence>
<dbReference type="Pfam" id="PF19081">
    <property type="entry name" value="Ig_7"/>
    <property type="match status" value="2"/>
</dbReference>